<accession>A0ABR1JWX6</accession>
<evidence type="ECO:0000256" key="1">
    <source>
        <dbReference type="SAM" id="MobiDB-lite"/>
    </source>
</evidence>
<evidence type="ECO:0000313" key="2">
    <source>
        <dbReference type="EMBL" id="KAK7467351.1"/>
    </source>
</evidence>
<feature type="compositionally biased region" description="Basic and acidic residues" evidence="1">
    <location>
        <begin position="66"/>
        <end position="81"/>
    </location>
</feature>
<evidence type="ECO:0000313" key="3">
    <source>
        <dbReference type="Proteomes" id="UP001498398"/>
    </source>
</evidence>
<proteinExistence type="predicted"/>
<protein>
    <submittedName>
        <fullName evidence="2">Uncharacterized protein</fullName>
    </submittedName>
</protein>
<keyword evidence="3" id="KW-1185">Reference proteome</keyword>
<gene>
    <name evidence="2" type="ORF">VKT23_004408</name>
</gene>
<feature type="region of interest" description="Disordered" evidence="1">
    <location>
        <begin position="1"/>
        <end position="93"/>
    </location>
</feature>
<dbReference type="Proteomes" id="UP001498398">
    <property type="component" value="Unassembled WGS sequence"/>
</dbReference>
<name>A0ABR1JWX6_9AGAR</name>
<organism evidence="2 3">
    <name type="scientific">Marasmiellus scandens</name>
    <dbReference type="NCBI Taxonomy" id="2682957"/>
    <lineage>
        <taxon>Eukaryota</taxon>
        <taxon>Fungi</taxon>
        <taxon>Dikarya</taxon>
        <taxon>Basidiomycota</taxon>
        <taxon>Agaricomycotina</taxon>
        <taxon>Agaricomycetes</taxon>
        <taxon>Agaricomycetidae</taxon>
        <taxon>Agaricales</taxon>
        <taxon>Marasmiineae</taxon>
        <taxon>Omphalotaceae</taxon>
        <taxon>Marasmiellus</taxon>
    </lineage>
</organism>
<reference evidence="2 3" key="1">
    <citation type="submission" date="2024-01" db="EMBL/GenBank/DDBJ databases">
        <title>A draft genome for the cacao thread blight pathogen Marasmiellus scandens.</title>
        <authorList>
            <person name="Baruah I.K."/>
            <person name="Leung J."/>
            <person name="Bukari Y."/>
            <person name="Amoako-Attah I."/>
            <person name="Meinhardt L.W."/>
            <person name="Bailey B.A."/>
            <person name="Cohen S.P."/>
        </authorList>
    </citation>
    <scope>NUCLEOTIDE SEQUENCE [LARGE SCALE GENOMIC DNA]</scope>
    <source>
        <strain evidence="2 3">GH-19</strain>
    </source>
</reference>
<sequence length="216" mass="25158">MAIHRSQPRLPRKTRVEPLAHPFKRSPLQFRDKPATKNAPLDRQLRRILQPIFEEAPSPRNRSRASARDPFFDLQEERDQDRDDYDEYNERDGPVFPWEDEKTLVSDLMNGYQDDEPDEDEQLTSLADSIHDSMIMHSKELSEDAAEHFIPAVNHVKDAHQALEDNVDHTLGIAMLEFDEACKNVEVVTKKEFDDLQKSYRDGRVSRSLCHFDTSL</sequence>
<comment type="caution">
    <text evidence="2">The sequence shown here is derived from an EMBL/GenBank/DDBJ whole genome shotgun (WGS) entry which is preliminary data.</text>
</comment>
<dbReference type="EMBL" id="JBANRG010000004">
    <property type="protein sequence ID" value="KAK7467351.1"/>
    <property type="molecule type" value="Genomic_DNA"/>
</dbReference>
<feature type="compositionally biased region" description="Basic residues" evidence="1">
    <location>
        <begin position="1"/>
        <end position="13"/>
    </location>
</feature>